<feature type="transmembrane region" description="Helical" evidence="1">
    <location>
        <begin position="39"/>
        <end position="61"/>
    </location>
</feature>
<comment type="caution">
    <text evidence="2">The sequence shown here is derived from an EMBL/GenBank/DDBJ whole genome shotgun (WGS) entry which is preliminary data.</text>
</comment>
<name>A0A9X0WB60_9GAMM</name>
<dbReference type="AlphaFoldDB" id="A0A9X0WB60"/>
<dbReference type="RefSeq" id="WP_200246752.1">
    <property type="nucleotide sequence ID" value="NZ_NRRY01000033.1"/>
</dbReference>
<feature type="transmembrane region" description="Helical" evidence="1">
    <location>
        <begin position="117"/>
        <end position="137"/>
    </location>
</feature>
<feature type="transmembrane region" description="Helical" evidence="1">
    <location>
        <begin position="92"/>
        <end position="111"/>
    </location>
</feature>
<keyword evidence="1" id="KW-0472">Membrane</keyword>
<keyword evidence="1" id="KW-1133">Transmembrane helix</keyword>
<keyword evidence="3" id="KW-1185">Reference proteome</keyword>
<accession>A0A9X0WB60</accession>
<protein>
    <submittedName>
        <fullName evidence="2">Uncharacterized protein</fullName>
    </submittedName>
</protein>
<evidence type="ECO:0000256" key="1">
    <source>
        <dbReference type="SAM" id="Phobius"/>
    </source>
</evidence>
<dbReference type="EMBL" id="NRRY01000033">
    <property type="protein sequence ID" value="MBK1620171.1"/>
    <property type="molecule type" value="Genomic_DNA"/>
</dbReference>
<organism evidence="2 3">
    <name type="scientific">Lamprobacter modestohalophilus</name>
    <dbReference type="NCBI Taxonomy" id="1064514"/>
    <lineage>
        <taxon>Bacteria</taxon>
        <taxon>Pseudomonadati</taxon>
        <taxon>Pseudomonadota</taxon>
        <taxon>Gammaproteobacteria</taxon>
        <taxon>Chromatiales</taxon>
        <taxon>Chromatiaceae</taxon>
        <taxon>Lamprobacter</taxon>
    </lineage>
</organism>
<proteinExistence type="predicted"/>
<feature type="transmembrane region" description="Helical" evidence="1">
    <location>
        <begin position="12"/>
        <end position="33"/>
    </location>
</feature>
<feature type="transmembrane region" description="Helical" evidence="1">
    <location>
        <begin position="158"/>
        <end position="178"/>
    </location>
</feature>
<keyword evidence="1" id="KW-0812">Transmembrane</keyword>
<dbReference type="Proteomes" id="UP001138768">
    <property type="component" value="Unassembled WGS sequence"/>
</dbReference>
<evidence type="ECO:0000313" key="2">
    <source>
        <dbReference type="EMBL" id="MBK1620171.1"/>
    </source>
</evidence>
<reference evidence="2 3" key="1">
    <citation type="journal article" date="2020" name="Microorganisms">
        <title>Osmotic Adaptation and Compatible Solute Biosynthesis of Phototrophic Bacteria as Revealed from Genome Analyses.</title>
        <authorList>
            <person name="Imhoff J.F."/>
            <person name="Rahn T."/>
            <person name="Kunzel S."/>
            <person name="Keller A."/>
            <person name="Neulinger S.C."/>
        </authorList>
    </citation>
    <scope>NUCLEOTIDE SEQUENCE [LARGE SCALE GENOMIC DNA]</scope>
    <source>
        <strain evidence="2 3">DSM 25653</strain>
    </source>
</reference>
<evidence type="ECO:0000313" key="3">
    <source>
        <dbReference type="Proteomes" id="UP001138768"/>
    </source>
</evidence>
<feature type="transmembrane region" description="Helical" evidence="1">
    <location>
        <begin position="279"/>
        <end position="302"/>
    </location>
</feature>
<gene>
    <name evidence="2" type="ORF">CKO42_17335</name>
</gene>
<sequence length="633" mass="67645">MHHPEPHPQAAPQGASIAAMTIGLLLGGFALFAAVEGVAVAPCWLALVLPILIAVPIWLALRESALFSRRALLHGSTSAESRLRSLLWQGHLTSGVLLVVAIAFSASLLALGTLLSAIQWGVLLANLLLLPWIYQGVRRRLQSEVRPEVLDIVTRGWSLFWANMALIALAFFIIDFAITGTADTRLADWRALIEQTFVTHSAQATCPALGWLIGLFAALDQFSWHWAQVIIPQLADLPLQIGAWLVFLLRFGLIALTFTLYLTGLIVLVERRSRPVDAVVGGGALAKTFLITLLILALPSLYASIKLRDLDLEAFQTLPEPLAERLDPCHPDAQARAELRAELDAEVAAELKAIDQQMASHVDDEVDALFAKLEGGVDTYLDWYFTVAGEYQRLGAVIVGDLSALMTEQLEQRVFVDTGFQAGLEATSKQALELAETQLAGFSRGLEEQLSQWQSVSACRPDLLSLEDVASLNRDGLRALSAAGTGATAGTVIATKLLSKTVAAKVIGKVAAKKSFQLGASLLAKTAAKKGASAGVAALGGAAICSPAGPGAIACGVGAAVVTWLAADKAFVEIDESLSREDMRADILEVLNGEKQALKDALNAQHETWLLQLGSRFNATLDGSFVPLRDGLR</sequence>
<feature type="transmembrane region" description="Helical" evidence="1">
    <location>
        <begin position="241"/>
        <end position="267"/>
    </location>
</feature>